<evidence type="ECO:0000259" key="4">
    <source>
        <dbReference type="Pfam" id="PF24850"/>
    </source>
</evidence>
<accession>A0A841RIN8</accession>
<dbReference type="InterPro" id="IPR055398">
    <property type="entry name" value="Rossmann-like_BshC"/>
</dbReference>
<keyword evidence="6" id="KW-1185">Reference proteome</keyword>
<sequence length="540" mass="64038">MVIEPLTTKWTNPFIKDYIQGNEQILNFYDYSPYSKDVFRKRKEDLDKLVFERDVLTDVLMTLNKNWNADNVTLQNIERLEQKNSLVVIGGQQAGLLTGPMLSIHKIISIISLSKQQEKELGVPVIPVFWIAGEDHDYDEINHVFLPKEGELTKHIYPSSTWNKLSISERTIIEEELKKWVHEAFRYFEETEHTYDLYNMVDRVIEQSHNLVDFFAQIIHWLFKETGLVLIDSGNSLVRKIESNLFIQMIEKQPAISQSVYTTLENLRTRGYSVSVEVEEDDAHLFYHLHGERILLKRKDDKWIGKNQECELSTEELIEIAKTSPERLSNNVVTRPLMQEMLFPTLAFYGGMSEVAYWGILKGAFHHLDMKMPPVLPRTSFTWIERKVERYLDKYGIPIEQAIMSGVDEYKMNWLKAQLAPPLDLMIDEFKESIKKQHQVFQDIAASWRPDMENYAEKNLEYILQQTENLRNQFHREQERDYSQTLNEFDYLNAHLYPNNGFQERSWNIFYFLNRFGVDKFRTFFNEDYSYKQLHYVIKL</sequence>
<evidence type="ECO:0000256" key="1">
    <source>
        <dbReference type="ARBA" id="ARBA00022598"/>
    </source>
</evidence>
<dbReference type="NCBIfam" id="TIGR03998">
    <property type="entry name" value="thiol_BshC"/>
    <property type="match status" value="1"/>
</dbReference>
<evidence type="ECO:0000313" key="5">
    <source>
        <dbReference type="EMBL" id="MBB6511346.1"/>
    </source>
</evidence>
<keyword evidence="1 2" id="KW-0436">Ligase</keyword>
<dbReference type="RefSeq" id="WP_184243471.1">
    <property type="nucleotide sequence ID" value="NZ_BAAACU010000020.1"/>
</dbReference>
<feature type="domain" description="Bacillithiol biosynthesis BshC C-terminal coiled-coil" evidence="4">
    <location>
        <begin position="381"/>
        <end position="540"/>
    </location>
</feature>
<reference evidence="5 6" key="1">
    <citation type="submission" date="2020-08" db="EMBL/GenBank/DDBJ databases">
        <title>Genomic Encyclopedia of Type Strains, Phase IV (KMG-IV): sequencing the most valuable type-strain genomes for metagenomic binning, comparative biology and taxonomic classification.</title>
        <authorList>
            <person name="Goeker M."/>
        </authorList>
    </citation>
    <scope>NUCLEOTIDE SEQUENCE [LARGE SCALE GENOMIC DNA]</scope>
    <source>
        <strain evidence="5 6">DSM 11805</strain>
    </source>
</reference>
<name>A0A841RIN8_9BACI</name>
<organism evidence="5 6">
    <name type="scientific">Gracilibacillus halotolerans</name>
    <dbReference type="NCBI Taxonomy" id="74386"/>
    <lineage>
        <taxon>Bacteria</taxon>
        <taxon>Bacillati</taxon>
        <taxon>Bacillota</taxon>
        <taxon>Bacilli</taxon>
        <taxon>Bacillales</taxon>
        <taxon>Bacillaceae</taxon>
        <taxon>Gracilibacillus</taxon>
    </lineage>
</organism>
<feature type="domain" description="Bacillithiol biosynthesis BshC N-terminal Rossmann-like" evidence="3">
    <location>
        <begin position="1"/>
        <end position="378"/>
    </location>
</feature>
<gene>
    <name evidence="2" type="primary">bshC</name>
    <name evidence="5" type="ORF">GGQ92_000113</name>
</gene>
<dbReference type="HAMAP" id="MF_01867">
    <property type="entry name" value="BshC"/>
    <property type="match status" value="1"/>
</dbReference>
<proteinExistence type="inferred from homology"/>
<dbReference type="Pfam" id="PF10079">
    <property type="entry name" value="Rossmann-like_BshC"/>
    <property type="match status" value="1"/>
</dbReference>
<evidence type="ECO:0000256" key="2">
    <source>
        <dbReference type="HAMAP-Rule" id="MF_01867"/>
    </source>
</evidence>
<comment type="similarity">
    <text evidence="2">Belongs to the BshC family.</text>
</comment>
<dbReference type="Pfam" id="PF24850">
    <property type="entry name" value="CC_BshC"/>
    <property type="match status" value="1"/>
</dbReference>
<dbReference type="PIRSF" id="PIRSF012535">
    <property type="entry name" value="UCP012535"/>
    <property type="match status" value="1"/>
</dbReference>
<dbReference type="AlphaFoldDB" id="A0A841RIN8"/>
<dbReference type="InterPro" id="IPR011199">
    <property type="entry name" value="Bacillithiol_biosynth_BshC"/>
</dbReference>
<dbReference type="EC" id="6.-.-.-" evidence="2"/>
<evidence type="ECO:0000313" key="6">
    <source>
        <dbReference type="Proteomes" id="UP000572212"/>
    </source>
</evidence>
<evidence type="ECO:0000259" key="3">
    <source>
        <dbReference type="Pfam" id="PF10079"/>
    </source>
</evidence>
<dbReference type="InterPro" id="IPR055399">
    <property type="entry name" value="CC_BshC"/>
</dbReference>
<protein>
    <recommendedName>
        <fullName evidence="2">Putative cysteine ligase BshC</fullName>
        <ecNumber evidence="2">6.-.-.-</ecNumber>
    </recommendedName>
</protein>
<dbReference type="EMBL" id="JACHON010000001">
    <property type="protein sequence ID" value="MBB6511346.1"/>
    <property type="molecule type" value="Genomic_DNA"/>
</dbReference>
<comment type="function">
    <text evidence="2">Involved in bacillithiol (BSH) biosynthesis. May catalyze the last step of the pathway, the addition of cysteine to glucosamine malate (GlcN-Mal) to generate BSH.</text>
</comment>
<comment type="caution">
    <text evidence="5">The sequence shown here is derived from an EMBL/GenBank/DDBJ whole genome shotgun (WGS) entry which is preliminary data.</text>
</comment>
<dbReference type="Proteomes" id="UP000572212">
    <property type="component" value="Unassembled WGS sequence"/>
</dbReference>
<dbReference type="GO" id="GO:0016874">
    <property type="term" value="F:ligase activity"/>
    <property type="evidence" value="ECO:0007669"/>
    <property type="project" value="UniProtKB-UniRule"/>
</dbReference>